<evidence type="ECO:0000313" key="11">
    <source>
        <dbReference type="EMBL" id="OGM91543.1"/>
    </source>
</evidence>
<dbReference type="InterPro" id="IPR002314">
    <property type="entry name" value="aa-tRNA-synt_IIb"/>
</dbReference>
<dbReference type="Pfam" id="PF00587">
    <property type="entry name" value="tRNA-synt_2b"/>
    <property type="match status" value="1"/>
</dbReference>
<dbReference type="PANTHER" id="PTHR42753:SF2">
    <property type="entry name" value="PROLINE--TRNA LIGASE"/>
    <property type="match status" value="1"/>
</dbReference>
<keyword evidence="4" id="KW-0547">Nucleotide-binding</keyword>
<evidence type="ECO:0000256" key="5">
    <source>
        <dbReference type="ARBA" id="ARBA00022840"/>
    </source>
</evidence>
<dbReference type="PRINTS" id="PR01046">
    <property type="entry name" value="TRNASYNTHPRO"/>
</dbReference>
<dbReference type="EC" id="6.1.1.15" evidence="1"/>
<dbReference type="InterPro" id="IPR045864">
    <property type="entry name" value="aa-tRNA-synth_II/BPL/LPL"/>
</dbReference>
<dbReference type="CDD" id="cd00861">
    <property type="entry name" value="ProRS_anticodon_short"/>
    <property type="match status" value="1"/>
</dbReference>
<comment type="catalytic activity">
    <reaction evidence="9">
        <text>tRNA(Pro) + L-proline + ATP = L-prolyl-tRNA(Pro) + AMP + diphosphate</text>
        <dbReference type="Rhea" id="RHEA:14305"/>
        <dbReference type="Rhea" id="RHEA-COMP:9700"/>
        <dbReference type="Rhea" id="RHEA-COMP:9702"/>
        <dbReference type="ChEBI" id="CHEBI:30616"/>
        <dbReference type="ChEBI" id="CHEBI:33019"/>
        <dbReference type="ChEBI" id="CHEBI:60039"/>
        <dbReference type="ChEBI" id="CHEBI:78442"/>
        <dbReference type="ChEBI" id="CHEBI:78532"/>
        <dbReference type="ChEBI" id="CHEBI:456215"/>
        <dbReference type="EC" id="6.1.1.15"/>
    </reaction>
</comment>
<evidence type="ECO:0000256" key="8">
    <source>
        <dbReference type="ARBA" id="ARBA00029731"/>
    </source>
</evidence>
<keyword evidence="7" id="KW-0030">Aminoacyl-tRNA synthetase</keyword>
<dbReference type="PROSITE" id="PS50862">
    <property type="entry name" value="AA_TRNA_LIGASE_II"/>
    <property type="match status" value="1"/>
</dbReference>
<evidence type="ECO:0000256" key="7">
    <source>
        <dbReference type="ARBA" id="ARBA00023146"/>
    </source>
</evidence>
<dbReference type="GO" id="GO:0005524">
    <property type="term" value="F:ATP binding"/>
    <property type="evidence" value="ECO:0007669"/>
    <property type="project" value="UniProtKB-KW"/>
</dbReference>
<dbReference type="EMBL" id="MGIR01000001">
    <property type="protein sequence ID" value="OGM91543.1"/>
    <property type="molecule type" value="Genomic_DNA"/>
</dbReference>
<comment type="caution">
    <text evidence="11">The sequence shown here is derived from an EMBL/GenBank/DDBJ whole genome shotgun (WGS) entry which is preliminary data.</text>
</comment>
<evidence type="ECO:0000256" key="2">
    <source>
        <dbReference type="ARBA" id="ARBA00019110"/>
    </source>
</evidence>
<evidence type="ECO:0000256" key="6">
    <source>
        <dbReference type="ARBA" id="ARBA00022917"/>
    </source>
</evidence>
<dbReference type="GO" id="GO:0005829">
    <property type="term" value="C:cytosol"/>
    <property type="evidence" value="ECO:0007669"/>
    <property type="project" value="TreeGrafter"/>
</dbReference>
<dbReference type="Gene3D" id="3.30.930.10">
    <property type="entry name" value="Bira Bifunctional Protein, Domain 2"/>
    <property type="match status" value="1"/>
</dbReference>
<dbReference type="PANTHER" id="PTHR42753">
    <property type="entry name" value="MITOCHONDRIAL RIBOSOME PROTEIN L39/PROLYL-TRNA LIGASE FAMILY MEMBER"/>
    <property type="match status" value="1"/>
</dbReference>
<evidence type="ECO:0000313" key="12">
    <source>
        <dbReference type="Proteomes" id="UP000178946"/>
    </source>
</evidence>
<organism evidence="11 12">
    <name type="scientific">Candidatus Wolfebacteria bacterium RIFCSPLOWO2_01_FULL_45_19</name>
    <dbReference type="NCBI Taxonomy" id="1802557"/>
    <lineage>
        <taxon>Bacteria</taxon>
        <taxon>Candidatus Wolfeibacteriota</taxon>
    </lineage>
</organism>
<dbReference type="Pfam" id="PF03129">
    <property type="entry name" value="HGTP_anticodon"/>
    <property type="match status" value="1"/>
</dbReference>
<reference evidence="11 12" key="1">
    <citation type="journal article" date="2016" name="Nat. Commun.">
        <title>Thousands of microbial genomes shed light on interconnected biogeochemical processes in an aquifer system.</title>
        <authorList>
            <person name="Anantharaman K."/>
            <person name="Brown C.T."/>
            <person name="Hug L.A."/>
            <person name="Sharon I."/>
            <person name="Castelle C.J."/>
            <person name="Probst A.J."/>
            <person name="Thomas B.C."/>
            <person name="Singh A."/>
            <person name="Wilkins M.J."/>
            <person name="Karaoz U."/>
            <person name="Brodie E.L."/>
            <person name="Williams K.H."/>
            <person name="Hubbard S.S."/>
            <person name="Banfield J.F."/>
        </authorList>
    </citation>
    <scope>NUCLEOTIDE SEQUENCE [LARGE SCALE GENOMIC DNA]</scope>
</reference>
<dbReference type="InterPro" id="IPR002316">
    <property type="entry name" value="Pro-tRNA-ligase_IIa"/>
</dbReference>
<dbReference type="GO" id="GO:0006433">
    <property type="term" value="P:prolyl-tRNA aminoacylation"/>
    <property type="evidence" value="ECO:0007669"/>
    <property type="project" value="InterPro"/>
</dbReference>
<dbReference type="STRING" id="1802557.A3A20_01175"/>
<evidence type="ECO:0000256" key="9">
    <source>
        <dbReference type="ARBA" id="ARBA00047671"/>
    </source>
</evidence>
<dbReference type="InterPro" id="IPR036621">
    <property type="entry name" value="Anticodon-bd_dom_sf"/>
</dbReference>
<feature type="domain" description="Aminoacyl-transfer RNA synthetases class-II family profile" evidence="10">
    <location>
        <begin position="38"/>
        <end position="316"/>
    </location>
</feature>
<dbReference type="InterPro" id="IPR006195">
    <property type="entry name" value="aa-tRNA-synth_II"/>
</dbReference>
<evidence type="ECO:0000256" key="1">
    <source>
        <dbReference type="ARBA" id="ARBA00012831"/>
    </source>
</evidence>
<dbReference type="InterPro" id="IPR044140">
    <property type="entry name" value="ProRS_anticodon_short"/>
</dbReference>
<dbReference type="Gene3D" id="3.40.50.800">
    <property type="entry name" value="Anticodon-binding domain"/>
    <property type="match status" value="1"/>
</dbReference>
<gene>
    <name evidence="11" type="ORF">A3A20_01175</name>
</gene>
<keyword evidence="3" id="KW-0436">Ligase</keyword>
<dbReference type="Proteomes" id="UP000178946">
    <property type="component" value="Unassembled WGS sequence"/>
</dbReference>
<keyword evidence="6" id="KW-0648">Protein biosynthesis</keyword>
<dbReference type="InterPro" id="IPR004154">
    <property type="entry name" value="Anticodon-bd"/>
</dbReference>
<keyword evidence="5" id="KW-0067">ATP-binding</keyword>
<sequence>MRQSELFSKTRREAPKDEESVNAKLLTRGGFVYKNSAGVYSFLPLGWRVLKKIADIIRGEMDAIGGQEMLMAALHDKRYLTATGRWDVGVVYKVFAGNEDEPSFNISWTHEEVIAEIAASYVNSYQDLPLAAYQIQTKFRHEPRAKSGLLRGREFLMKDLYSFHVSENDLNKYYQKVAKAYHKIFKRCGLKSIYTLAAGGEFTVSNTHEFQILADVGEDTICVCEKCEYAENKEISKLKTGDKCPKCGGAVMEKRAIEVGNIFPLGTKYSEAFNLRFTDERGEKKYVVMGSYGIGLGRTMGTAVEVFHDGRGIVWPENIAPFKAHLISINRKQKTEDRGQKIYDKLQKAGVEVLYDDREGVSAGEKFNDADLIGIPYRLVISDKTKNEIEVKRRDSDEMRTMNLEKILKLL</sequence>
<name>A0A1F8DSD2_9BACT</name>
<dbReference type="SUPFAM" id="SSF55681">
    <property type="entry name" value="Class II aaRS and biotin synthetases"/>
    <property type="match status" value="1"/>
</dbReference>
<dbReference type="AlphaFoldDB" id="A0A1F8DSD2"/>
<evidence type="ECO:0000256" key="3">
    <source>
        <dbReference type="ARBA" id="ARBA00022598"/>
    </source>
</evidence>
<proteinExistence type="predicted"/>
<dbReference type="InterPro" id="IPR050062">
    <property type="entry name" value="Pro-tRNA_synthetase"/>
</dbReference>
<protein>
    <recommendedName>
        <fullName evidence="2">Proline--tRNA ligase</fullName>
        <ecNumber evidence="1">6.1.1.15</ecNumber>
    </recommendedName>
    <alternativeName>
        <fullName evidence="8">Prolyl-tRNA synthetase</fullName>
    </alternativeName>
</protein>
<dbReference type="SUPFAM" id="SSF52954">
    <property type="entry name" value="Class II aaRS ABD-related"/>
    <property type="match status" value="1"/>
</dbReference>
<accession>A0A1F8DSD2</accession>
<dbReference type="GO" id="GO:0004827">
    <property type="term" value="F:proline-tRNA ligase activity"/>
    <property type="evidence" value="ECO:0007669"/>
    <property type="project" value="UniProtKB-EC"/>
</dbReference>
<evidence type="ECO:0000256" key="4">
    <source>
        <dbReference type="ARBA" id="ARBA00022741"/>
    </source>
</evidence>
<evidence type="ECO:0000259" key="10">
    <source>
        <dbReference type="PROSITE" id="PS50862"/>
    </source>
</evidence>